<evidence type="ECO:0000256" key="4">
    <source>
        <dbReference type="ARBA" id="ARBA00022692"/>
    </source>
</evidence>
<dbReference type="PANTHER" id="PTHR30151">
    <property type="entry name" value="ALKANE SULFONATE ABC TRANSPORTER-RELATED, MEMBRANE SUBUNIT"/>
    <property type="match status" value="1"/>
</dbReference>
<accession>A0ABP8UVK9</accession>
<keyword evidence="6 7" id="KW-0472">Membrane</keyword>
<dbReference type="SUPFAM" id="SSF161098">
    <property type="entry name" value="MetI-like"/>
    <property type="match status" value="1"/>
</dbReference>
<dbReference type="EMBL" id="BAABFL010000016">
    <property type="protein sequence ID" value="GAA4647943.1"/>
    <property type="molecule type" value="Genomic_DNA"/>
</dbReference>
<dbReference type="CDD" id="cd06261">
    <property type="entry name" value="TM_PBP2"/>
    <property type="match status" value="1"/>
</dbReference>
<evidence type="ECO:0000256" key="1">
    <source>
        <dbReference type="ARBA" id="ARBA00004651"/>
    </source>
</evidence>
<feature type="transmembrane region" description="Helical" evidence="7">
    <location>
        <begin position="120"/>
        <end position="139"/>
    </location>
</feature>
<dbReference type="PANTHER" id="PTHR30151:SF20">
    <property type="entry name" value="ABC TRANSPORTER PERMEASE PROTEIN HI_0355-RELATED"/>
    <property type="match status" value="1"/>
</dbReference>
<evidence type="ECO:0000256" key="3">
    <source>
        <dbReference type="ARBA" id="ARBA00022475"/>
    </source>
</evidence>
<keyword evidence="10" id="KW-1185">Reference proteome</keyword>
<dbReference type="Proteomes" id="UP001500604">
    <property type="component" value="Unassembled WGS sequence"/>
</dbReference>
<feature type="transmembrane region" description="Helical" evidence="7">
    <location>
        <begin position="9"/>
        <end position="33"/>
    </location>
</feature>
<reference evidence="10" key="1">
    <citation type="journal article" date="2019" name="Int. J. Syst. Evol. Microbiol.">
        <title>The Global Catalogue of Microorganisms (GCM) 10K type strain sequencing project: providing services to taxonomists for standard genome sequencing and annotation.</title>
        <authorList>
            <consortium name="The Broad Institute Genomics Platform"/>
            <consortium name="The Broad Institute Genome Sequencing Center for Infectious Disease"/>
            <person name="Wu L."/>
            <person name="Ma J."/>
        </authorList>
    </citation>
    <scope>NUCLEOTIDE SEQUENCE [LARGE SCALE GENOMIC DNA]</scope>
    <source>
        <strain evidence="10">JCM 17805</strain>
    </source>
</reference>
<feature type="domain" description="ABC transmembrane type-1" evidence="8">
    <location>
        <begin position="50"/>
        <end position="234"/>
    </location>
</feature>
<proteinExistence type="inferred from homology"/>
<feature type="transmembrane region" description="Helical" evidence="7">
    <location>
        <begin position="168"/>
        <end position="191"/>
    </location>
</feature>
<evidence type="ECO:0000256" key="6">
    <source>
        <dbReference type="ARBA" id="ARBA00023136"/>
    </source>
</evidence>
<comment type="similarity">
    <text evidence="7">Belongs to the binding-protein-dependent transport system permease family.</text>
</comment>
<feature type="transmembrane region" description="Helical" evidence="7">
    <location>
        <begin position="211"/>
        <end position="234"/>
    </location>
</feature>
<name>A0ABP8UVK9_9GAMM</name>
<keyword evidence="3" id="KW-1003">Cell membrane</keyword>
<sequence length="253" mass="28061">MRTRITRMIVLIAGLIFIWHLLVTALSLPAWIFPKPSDVALSLYQHRSILFYHSAITASEILLGTLLGVVAGITFALALLYFRRFGRWLLPVLIISQAIPTFALAPVLMLWLGYGLASKVAMAAIALFFPVTMCCYDGLRHTQQEWLDLAQTMGATQYSTLRFIRWPAALPILAAGLRIAVVIAPIGAVVGEWVGSSAGLGYYMLQANARLMISELFAALVVLASFTIMFYILVDWATKQLVPWQPETTSIYH</sequence>
<comment type="subcellular location">
    <subcellularLocation>
        <location evidence="1 7">Cell membrane</location>
        <topology evidence="1 7">Multi-pass membrane protein</topology>
    </subcellularLocation>
</comment>
<comment type="caution">
    <text evidence="9">The sequence shown here is derived from an EMBL/GenBank/DDBJ whole genome shotgun (WGS) entry which is preliminary data.</text>
</comment>
<dbReference type="Gene3D" id="1.10.3720.10">
    <property type="entry name" value="MetI-like"/>
    <property type="match status" value="1"/>
</dbReference>
<dbReference type="InterPro" id="IPR035906">
    <property type="entry name" value="MetI-like_sf"/>
</dbReference>
<gene>
    <name evidence="9" type="ORF">GCM10023116_02050</name>
</gene>
<keyword evidence="2 7" id="KW-0813">Transport</keyword>
<feature type="transmembrane region" description="Helical" evidence="7">
    <location>
        <begin position="89"/>
        <end position="114"/>
    </location>
</feature>
<evidence type="ECO:0000256" key="2">
    <source>
        <dbReference type="ARBA" id="ARBA00022448"/>
    </source>
</evidence>
<evidence type="ECO:0000259" key="8">
    <source>
        <dbReference type="PROSITE" id="PS50928"/>
    </source>
</evidence>
<dbReference type="Pfam" id="PF00528">
    <property type="entry name" value="BPD_transp_1"/>
    <property type="match status" value="1"/>
</dbReference>
<evidence type="ECO:0000313" key="10">
    <source>
        <dbReference type="Proteomes" id="UP001500604"/>
    </source>
</evidence>
<protein>
    <submittedName>
        <fullName evidence="9">ABC transporter permease</fullName>
    </submittedName>
</protein>
<feature type="transmembrane region" description="Helical" evidence="7">
    <location>
        <begin position="61"/>
        <end position="82"/>
    </location>
</feature>
<evidence type="ECO:0000313" key="9">
    <source>
        <dbReference type="EMBL" id="GAA4647943.1"/>
    </source>
</evidence>
<organism evidence="9 10">
    <name type="scientific">Kistimonas scapharcae</name>
    <dbReference type="NCBI Taxonomy" id="1036133"/>
    <lineage>
        <taxon>Bacteria</taxon>
        <taxon>Pseudomonadati</taxon>
        <taxon>Pseudomonadota</taxon>
        <taxon>Gammaproteobacteria</taxon>
        <taxon>Oceanospirillales</taxon>
        <taxon>Endozoicomonadaceae</taxon>
        <taxon>Kistimonas</taxon>
    </lineage>
</organism>
<keyword evidence="4 7" id="KW-0812">Transmembrane</keyword>
<keyword evidence="5 7" id="KW-1133">Transmembrane helix</keyword>
<dbReference type="InterPro" id="IPR000515">
    <property type="entry name" value="MetI-like"/>
</dbReference>
<evidence type="ECO:0000256" key="7">
    <source>
        <dbReference type="RuleBase" id="RU363032"/>
    </source>
</evidence>
<evidence type="ECO:0000256" key="5">
    <source>
        <dbReference type="ARBA" id="ARBA00022989"/>
    </source>
</evidence>
<dbReference type="PROSITE" id="PS50928">
    <property type="entry name" value="ABC_TM1"/>
    <property type="match status" value="1"/>
</dbReference>